<name>A0ABY5C3W6_9LACO</name>
<evidence type="ECO:0000256" key="3">
    <source>
        <dbReference type="ARBA" id="ARBA00022679"/>
    </source>
</evidence>
<proteinExistence type="predicted"/>
<keyword evidence="4" id="KW-0949">S-adenosyl-L-methionine</keyword>
<evidence type="ECO:0000313" key="9">
    <source>
        <dbReference type="Proteomes" id="UP001056093"/>
    </source>
</evidence>
<dbReference type="PANTHER" id="PTHR42933">
    <property type="entry name" value="SLR6095 PROTEIN"/>
    <property type="match status" value="1"/>
</dbReference>
<dbReference type="RefSeq" id="WP_252773825.1">
    <property type="nucleotide sequence ID" value="NZ_CP097122.1"/>
</dbReference>
<keyword evidence="2 8" id="KW-0489">Methyltransferase</keyword>
<dbReference type="PROSITE" id="PS00092">
    <property type="entry name" value="N6_MTASE"/>
    <property type="match status" value="1"/>
</dbReference>
<dbReference type="GO" id="GO:0032259">
    <property type="term" value="P:methylation"/>
    <property type="evidence" value="ECO:0007669"/>
    <property type="project" value="UniProtKB-KW"/>
</dbReference>
<keyword evidence="3" id="KW-0808">Transferase</keyword>
<keyword evidence="9" id="KW-1185">Reference proteome</keyword>
<gene>
    <name evidence="8" type="ORF">M3M36_06830</name>
</gene>
<evidence type="ECO:0000256" key="4">
    <source>
        <dbReference type="ARBA" id="ARBA00022691"/>
    </source>
</evidence>
<dbReference type="EMBL" id="CP097122">
    <property type="protein sequence ID" value="USS92020.1"/>
    <property type="molecule type" value="Genomic_DNA"/>
</dbReference>
<dbReference type="InterPro" id="IPR051537">
    <property type="entry name" value="DNA_Adenine_Mtase"/>
</dbReference>
<keyword evidence="5" id="KW-0680">Restriction system</keyword>
<organism evidence="8 9">
    <name type="scientific">Fructobacillus americanaquae</name>
    <dbReference type="NCBI Taxonomy" id="2940302"/>
    <lineage>
        <taxon>Bacteria</taxon>
        <taxon>Bacillati</taxon>
        <taxon>Bacillota</taxon>
        <taxon>Bacilli</taxon>
        <taxon>Lactobacillales</taxon>
        <taxon>Lactobacillaceae</taxon>
        <taxon>Fructobacillus</taxon>
    </lineage>
</organism>
<dbReference type="Proteomes" id="UP001056093">
    <property type="component" value="Chromosome"/>
</dbReference>
<protein>
    <recommendedName>
        <fullName evidence="1">site-specific DNA-methyltransferase (adenine-specific)</fullName>
        <ecNumber evidence="1">2.1.1.72</ecNumber>
    </recommendedName>
</protein>
<reference evidence="8" key="1">
    <citation type="submission" date="2022-05" db="EMBL/GenBank/DDBJ databases">
        <authorList>
            <person name="Oliphant S.A."/>
            <person name="Watson-Haigh N.S."/>
            <person name="Sumby K.M."/>
            <person name="Gardner J.M."/>
            <person name="Jiranek V."/>
        </authorList>
    </citation>
    <scope>NUCLEOTIDE SEQUENCE</scope>
    <source>
        <strain evidence="8">KI3_B9</strain>
    </source>
</reference>
<evidence type="ECO:0000313" key="8">
    <source>
        <dbReference type="EMBL" id="USS92020.1"/>
    </source>
</evidence>
<evidence type="ECO:0000256" key="5">
    <source>
        <dbReference type="ARBA" id="ARBA00022747"/>
    </source>
</evidence>
<dbReference type="PANTHER" id="PTHR42933:SF1">
    <property type="entry name" value="SITE-SPECIFIC DNA-METHYLTRANSFERASE (ADENINE-SPECIFIC)"/>
    <property type="match status" value="1"/>
</dbReference>
<dbReference type="InterPro" id="IPR003356">
    <property type="entry name" value="DNA_methylase_A-5"/>
</dbReference>
<accession>A0ABY5C3W6</accession>
<dbReference type="Pfam" id="PF02384">
    <property type="entry name" value="N6_Mtase"/>
    <property type="match status" value="1"/>
</dbReference>
<evidence type="ECO:0000259" key="7">
    <source>
        <dbReference type="Pfam" id="PF02384"/>
    </source>
</evidence>
<evidence type="ECO:0000256" key="6">
    <source>
        <dbReference type="ARBA" id="ARBA00047942"/>
    </source>
</evidence>
<evidence type="ECO:0000256" key="2">
    <source>
        <dbReference type="ARBA" id="ARBA00022603"/>
    </source>
</evidence>
<dbReference type="SUPFAM" id="SSF53335">
    <property type="entry name" value="S-adenosyl-L-methionine-dependent methyltransferases"/>
    <property type="match status" value="1"/>
</dbReference>
<dbReference type="EC" id="2.1.1.72" evidence="1"/>
<evidence type="ECO:0000256" key="1">
    <source>
        <dbReference type="ARBA" id="ARBA00011900"/>
    </source>
</evidence>
<dbReference type="InterPro" id="IPR002052">
    <property type="entry name" value="DNA_methylase_N6_adenine_CS"/>
</dbReference>
<dbReference type="Gene3D" id="3.40.50.150">
    <property type="entry name" value="Vaccinia Virus protein VP39"/>
    <property type="match status" value="1"/>
</dbReference>
<dbReference type="PRINTS" id="PR00507">
    <property type="entry name" value="N12N6MTFRASE"/>
</dbReference>
<dbReference type="GO" id="GO:0008168">
    <property type="term" value="F:methyltransferase activity"/>
    <property type="evidence" value="ECO:0007669"/>
    <property type="project" value="UniProtKB-KW"/>
</dbReference>
<dbReference type="InterPro" id="IPR029063">
    <property type="entry name" value="SAM-dependent_MTases_sf"/>
</dbReference>
<comment type="catalytic activity">
    <reaction evidence="6">
        <text>a 2'-deoxyadenosine in DNA + S-adenosyl-L-methionine = an N(6)-methyl-2'-deoxyadenosine in DNA + S-adenosyl-L-homocysteine + H(+)</text>
        <dbReference type="Rhea" id="RHEA:15197"/>
        <dbReference type="Rhea" id="RHEA-COMP:12418"/>
        <dbReference type="Rhea" id="RHEA-COMP:12419"/>
        <dbReference type="ChEBI" id="CHEBI:15378"/>
        <dbReference type="ChEBI" id="CHEBI:57856"/>
        <dbReference type="ChEBI" id="CHEBI:59789"/>
        <dbReference type="ChEBI" id="CHEBI:90615"/>
        <dbReference type="ChEBI" id="CHEBI:90616"/>
        <dbReference type="EC" id="2.1.1.72"/>
    </reaction>
</comment>
<sequence>MDFNKLLGVKESYQASYELEKIIFDQQKREEMFHRFLAERPDLSYDWFTEYFQAEQAERKEKKQDFTPDSVVQIASRLIGTTDSNADICAGTGGLTIKRWNENKNARFYCEEFSDRAIPFLLFNLSIRNMNATVWHGDSLSRECFGIYELTEGDKFSSIQKVEEGQFTKAQTVIMNPPYSLRWNPDPSYIEQDRFKDFGVLAPKSKADFAFLLDGYSKLEDGGTMAVILPHGVLFRSSAEGKIRQKILENNMLDAMIGLPGKIFIATDIPTVILVLKKNRQRKDLLVIDASKEFEKGKNKNILRPEDIDKIVHTYEKRQSVDKYAQVVEFDEIAENDFNLNIPRYVDTFEEDEPIDILANLQDLRKVDQMIKKTENEIAILLDQLVATNSMETAKELDEIKKYYDEKLGRQKKKREQL</sequence>
<feature type="domain" description="DNA methylase adenine-specific" evidence="7">
    <location>
        <begin position="45"/>
        <end position="353"/>
    </location>
</feature>